<protein>
    <submittedName>
        <fullName evidence="2">Uncharacterized protein</fullName>
    </submittedName>
</protein>
<accession>A0A8I2YYG8</accession>
<sequence length="286" mass="32853">MASHLSSLLGLFFSIPYLDILASFFPILNPYLSSSTNSMIGDFCQGFYEDHAEAQKYAILAIEYHRCLDQGFWHDYLVFDTAPLNPNSTTHQPNTSQDNLTHTYLRVERKRSPLGMYITDEVCVLGQDKPPTQQGSDECLAIFSWPSRFQPEQLFAMPTPNLLDVLEVIQLLSLMQPKSNFTIHQCHWFPRAIIRTLFHTYGFQEHAQHQLLMKIFHTQVPSLVLEIARCKKQCTKAITSWESVDRESEGGCHLLSDSLVNIAAREKASWLEEKCFKFQIRMTDGL</sequence>
<organism evidence="2 3">
    <name type="scientific">Boletus reticuloceps</name>
    <dbReference type="NCBI Taxonomy" id="495285"/>
    <lineage>
        <taxon>Eukaryota</taxon>
        <taxon>Fungi</taxon>
        <taxon>Dikarya</taxon>
        <taxon>Basidiomycota</taxon>
        <taxon>Agaricomycotina</taxon>
        <taxon>Agaricomycetes</taxon>
        <taxon>Agaricomycetidae</taxon>
        <taxon>Boletales</taxon>
        <taxon>Boletineae</taxon>
        <taxon>Boletaceae</taxon>
        <taxon>Boletoideae</taxon>
        <taxon>Boletus</taxon>
    </lineage>
</organism>
<dbReference type="EMBL" id="JAGFBS010000002">
    <property type="protein sequence ID" value="KAG6380846.1"/>
    <property type="molecule type" value="Genomic_DNA"/>
</dbReference>
<proteinExistence type="predicted"/>
<dbReference type="OrthoDB" id="2627626at2759"/>
<keyword evidence="1" id="KW-0472">Membrane</keyword>
<evidence type="ECO:0000313" key="2">
    <source>
        <dbReference type="EMBL" id="KAG6380846.1"/>
    </source>
</evidence>
<comment type="caution">
    <text evidence="2">The sequence shown here is derived from an EMBL/GenBank/DDBJ whole genome shotgun (WGS) entry which is preliminary data.</text>
</comment>
<dbReference type="AlphaFoldDB" id="A0A8I2YYG8"/>
<reference evidence="2" key="1">
    <citation type="submission" date="2021-03" db="EMBL/GenBank/DDBJ databases">
        <title>Evolutionary innovations through gain and loss of genes in the ectomycorrhizal Boletales.</title>
        <authorList>
            <person name="Wu G."/>
            <person name="Miyauchi S."/>
            <person name="Morin E."/>
            <person name="Yang Z.-L."/>
            <person name="Xu J."/>
            <person name="Martin F.M."/>
        </authorList>
    </citation>
    <scope>NUCLEOTIDE SEQUENCE</scope>
    <source>
        <strain evidence="2">BR01</strain>
    </source>
</reference>
<feature type="transmembrane region" description="Helical" evidence="1">
    <location>
        <begin position="7"/>
        <end position="28"/>
    </location>
</feature>
<name>A0A8I2YYG8_9AGAM</name>
<gene>
    <name evidence="2" type="ORF">JVT61DRAFT_5232</name>
</gene>
<evidence type="ECO:0000313" key="3">
    <source>
        <dbReference type="Proteomes" id="UP000683000"/>
    </source>
</evidence>
<dbReference type="Proteomes" id="UP000683000">
    <property type="component" value="Unassembled WGS sequence"/>
</dbReference>
<keyword evidence="1" id="KW-0812">Transmembrane</keyword>
<keyword evidence="3" id="KW-1185">Reference proteome</keyword>
<keyword evidence="1" id="KW-1133">Transmembrane helix</keyword>
<evidence type="ECO:0000256" key="1">
    <source>
        <dbReference type="SAM" id="Phobius"/>
    </source>
</evidence>